<dbReference type="PANTHER" id="PTHR46797">
    <property type="entry name" value="HTH-TYPE TRANSCRIPTIONAL REGULATOR"/>
    <property type="match status" value="1"/>
</dbReference>
<evidence type="ECO:0000259" key="2">
    <source>
        <dbReference type="PROSITE" id="PS50943"/>
    </source>
</evidence>
<evidence type="ECO:0000256" key="1">
    <source>
        <dbReference type="ARBA" id="ARBA00023125"/>
    </source>
</evidence>
<keyword evidence="1" id="KW-0238">DNA-binding</keyword>
<dbReference type="Pfam" id="PF01381">
    <property type="entry name" value="HTH_3"/>
    <property type="match status" value="1"/>
</dbReference>
<dbReference type="SMART" id="SM00530">
    <property type="entry name" value="HTH_XRE"/>
    <property type="match status" value="1"/>
</dbReference>
<dbReference type="PANTHER" id="PTHR46797:SF1">
    <property type="entry name" value="METHYLPHOSPHONATE SYNTHASE"/>
    <property type="match status" value="1"/>
</dbReference>
<dbReference type="InterPro" id="IPR050807">
    <property type="entry name" value="TransReg_Diox_bact_type"/>
</dbReference>
<protein>
    <submittedName>
        <fullName evidence="3">Helix-turn-helix transcriptional regulator</fullName>
    </submittedName>
</protein>
<proteinExistence type="predicted"/>
<reference evidence="3 4" key="1">
    <citation type="journal article" date="2023" name="Genome Announc.">
        <title>Pan-Genome Analyses of the Genus Cohnella and Proposal of the Novel Species Cohnella silvisoli sp. nov., Isolated from Forest Soil.</title>
        <authorList>
            <person name="Wang C."/>
            <person name="Mao L."/>
            <person name="Bao G."/>
            <person name="Zhu H."/>
        </authorList>
    </citation>
    <scope>NUCLEOTIDE SEQUENCE [LARGE SCALE GENOMIC DNA]</scope>
    <source>
        <strain evidence="3 4">NL03-T5-1</strain>
    </source>
</reference>
<dbReference type="InterPro" id="IPR001387">
    <property type="entry name" value="Cro/C1-type_HTH"/>
</dbReference>
<comment type="caution">
    <text evidence="3">The sequence shown here is derived from an EMBL/GenBank/DDBJ whole genome shotgun (WGS) entry which is preliminary data.</text>
</comment>
<dbReference type="PROSITE" id="PS50943">
    <property type="entry name" value="HTH_CROC1"/>
    <property type="match status" value="1"/>
</dbReference>
<organism evidence="3 4">
    <name type="scientific">Cohnella silvisoli</name>
    <dbReference type="NCBI Taxonomy" id="2873699"/>
    <lineage>
        <taxon>Bacteria</taxon>
        <taxon>Bacillati</taxon>
        <taxon>Bacillota</taxon>
        <taxon>Bacilli</taxon>
        <taxon>Bacillales</taxon>
        <taxon>Paenibacillaceae</taxon>
        <taxon>Cohnella</taxon>
    </lineage>
</organism>
<accession>A0ABV1KS42</accession>
<dbReference type="CDD" id="cd00093">
    <property type="entry name" value="HTH_XRE"/>
    <property type="match status" value="1"/>
</dbReference>
<evidence type="ECO:0000313" key="3">
    <source>
        <dbReference type="EMBL" id="MEQ4482908.1"/>
    </source>
</evidence>
<evidence type="ECO:0000313" key="4">
    <source>
        <dbReference type="Proteomes" id="UP001493487"/>
    </source>
</evidence>
<keyword evidence="4" id="KW-1185">Reference proteome</keyword>
<dbReference type="SUPFAM" id="SSF47413">
    <property type="entry name" value="lambda repressor-like DNA-binding domains"/>
    <property type="match status" value="1"/>
</dbReference>
<name>A0ABV1KS42_9BACL</name>
<feature type="domain" description="HTH cro/C1-type" evidence="2">
    <location>
        <begin position="12"/>
        <end position="66"/>
    </location>
</feature>
<sequence length="227" mass="26315">MDDLLHQFGQRMKELRGAFGITQEGLAARSGLDRTYIGSVERGERNVSLLNIEAICHGLDVDIGYFFAYEPFAVHSASMKRAYRKPLEERFVYTAHEEERLLEWQINGGITDRELTKIGSVLMRHCVDLSRYGKVKLLIDIRSMLAEGQSFVFRPEVLDRWEQLQRWAVPYCDKVVVLCNSKFMQNQIQRQSVRSGIAPVQDCLYELDNQWMEEEAHERLGIVCLKP</sequence>
<dbReference type="RefSeq" id="WP_232185607.1">
    <property type="nucleotide sequence ID" value="NZ_JAIOAP010000005.1"/>
</dbReference>
<dbReference type="Proteomes" id="UP001493487">
    <property type="component" value="Unassembled WGS sequence"/>
</dbReference>
<dbReference type="Gene3D" id="1.10.260.40">
    <property type="entry name" value="lambda repressor-like DNA-binding domains"/>
    <property type="match status" value="1"/>
</dbReference>
<dbReference type="EMBL" id="JASKHM010000005">
    <property type="protein sequence ID" value="MEQ4482908.1"/>
    <property type="molecule type" value="Genomic_DNA"/>
</dbReference>
<gene>
    <name evidence="3" type="ORF">QJS35_10915</name>
</gene>
<dbReference type="InterPro" id="IPR010982">
    <property type="entry name" value="Lambda_DNA-bd_dom_sf"/>
</dbReference>